<dbReference type="Proteomes" id="UP001175211">
    <property type="component" value="Unassembled WGS sequence"/>
</dbReference>
<keyword evidence="3" id="KW-1185">Reference proteome</keyword>
<evidence type="ECO:0000313" key="2">
    <source>
        <dbReference type="EMBL" id="KAK0437711.1"/>
    </source>
</evidence>
<comment type="caution">
    <text evidence="2">The sequence shown here is derived from an EMBL/GenBank/DDBJ whole genome shotgun (WGS) entry which is preliminary data.</text>
</comment>
<evidence type="ECO:0000313" key="3">
    <source>
        <dbReference type="Proteomes" id="UP001175211"/>
    </source>
</evidence>
<proteinExistence type="predicted"/>
<dbReference type="RefSeq" id="XP_060322655.1">
    <property type="nucleotide sequence ID" value="XM_060475032.1"/>
</dbReference>
<accession>A0AA39J9I4</accession>
<gene>
    <name evidence="2" type="ORF">EV420DRAFT_160259</name>
</gene>
<dbReference type="GeneID" id="85358580"/>
<reference evidence="2" key="1">
    <citation type="submission" date="2023-06" db="EMBL/GenBank/DDBJ databases">
        <authorList>
            <consortium name="Lawrence Berkeley National Laboratory"/>
            <person name="Ahrendt S."/>
            <person name="Sahu N."/>
            <person name="Indic B."/>
            <person name="Wong-Bajracharya J."/>
            <person name="Merenyi Z."/>
            <person name="Ke H.-M."/>
            <person name="Monk M."/>
            <person name="Kocsube S."/>
            <person name="Drula E."/>
            <person name="Lipzen A."/>
            <person name="Balint B."/>
            <person name="Henrissat B."/>
            <person name="Andreopoulos B."/>
            <person name="Martin F.M."/>
            <person name="Harder C.B."/>
            <person name="Rigling D."/>
            <person name="Ford K.L."/>
            <person name="Foster G.D."/>
            <person name="Pangilinan J."/>
            <person name="Papanicolaou A."/>
            <person name="Barry K."/>
            <person name="LaButti K."/>
            <person name="Viragh M."/>
            <person name="Koriabine M."/>
            <person name="Yan M."/>
            <person name="Riley R."/>
            <person name="Champramary S."/>
            <person name="Plett K.L."/>
            <person name="Tsai I.J."/>
            <person name="Slot J."/>
            <person name="Sipos G."/>
            <person name="Plett J."/>
            <person name="Nagy L.G."/>
            <person name="Grigoriev I.V."/>
        </authorList>
    </citation>
    <scope>NUCLEOTIDE SEQUENCE</scope>
    <source>
        <strain evidence="2">CCBAS 213</strain>
    </source>
</reference>
<organism evidence="2 3">
    <name type="scientific">Armillaria tabescens</name>
    <name type="common">Ringless honey mushroom</name>
    <name type="synonym">Agaricus tabescens</name>
    <dbReference type="NCBI Taxonomy" id="1929756"/>
    <lineage>
        <taxon>Eukaryota</taxon>
        <taxon>Fungi</taxon>
        <taxon>Dikarya</taxon>
        <taxon>Basidiomycota</taxon>
        <taxon>Agaricomycotina</taxon>
        <taxon>Agaricomycetes</taxon>
        <taxon>Agaricomycetidae</taxon>
        <taxon>Agaricales</taxon>
        <taxon>Marasmiineae</taxon>
        <taxon>Physalacriaceae</taxon>
        <taxon>Desarmillaria</taxon>
    </lineage>
</organism>
<feature type="compositionally biased region" description="Polar residues" evidence="1">
    <location>
        <begin position="26"/>
        <end position="36"/>
    </location>
</feature>
<feature type="region of interest" description="Disordered" evidence="1">
    <location>
        <begin position="26"/>
        <end position="48"/>
    </location>
</feature>
<dbReference type="EMBL" id="JAUEPS010000106">
    <property type="protein sequence ID" value="KAK0437711.1"/>
    <property type="molecule type" value="Genomic_DNA"/>
</dbReference>
<dbReference type="AlphaFoldDB" id="A0AA39J9I4"/>
<name>A0AA39J9I4_ARMTA</name>
<evidence type="ECO:0000256" key="1">
    <source>
        <dbReference type="SAM" id="MobiDB-lite"/>
    </source>
</evidence>
<protein>
    <submittedName>
        <fullName evidence="2">Uncharacterized protein</fullName>
    </submittedName>
</protein>
<sequence length="414" mass="47226">MPLHRVCFFHSYHHHRLYSVIQRMQAPSQPLTQSPSGAAPGRSAILAPPNLTPDDTDHWLAPVLRTAPDHLRKWFMDMSSRDHDKIYMTEIDEEAKTWIQEHREEVIEAMPVRLETYENNVILQIPSQIHQFAGQVIKEAINSRYKSGTQDITIMESADIPLLDKHWKQCDIQIYDLGPPPDSASAAIRKAYSYPTVVIEVGFSESAADLDFDIARALCLTEGRLWLGIVLNIGKGRIPVLTITIFVFAPGLMSEDEVEEARIESGRVYGRHEGHWVPVFYQDHRRYNNFLAIGVKTIEEDGKCGKPAYYCLKDDSWEITQDAHDHNQDIIIEGYFKRVSMNFEAPALTIPAKKLWETLLKCKEVTGALKGDMDLIKKDGTTGDPQVEDSKTSAMRRRRLTEIDLDAPVEHRYC</sequence>